<keyword evidence="4" id="KW-0460">Magnesium</keyword>
<dbReference type="Proteomes" id="UP001501803">
    <property type="component" value="Unassembled WGS sequence"/>
</dbReference>
<evidence type="ECO:0000259" key="8">
    <source>
        <dbReference type="Pfam" id="PF01996"/>
    </source>
</evidence>
<dbReference type="NCBIfam" id="TIGR01916">
    <property type="entry name" value="F420_cofE"/>
    <property type="match status" value="1"/>
</dbReference>
<dbReference type="Gene3D" id="3.30.1330.100">
    <property type="entry name" value="CofE-like"/>
    <property type="match status" value="2"/>
</dbReference>
<accession>A0ABP7KGB9</accession>
<dbReference type="PANTHER" id="PTHR47917">
    <property type="match status" value="1"/>
</dbReference>
<keyword evidence="7" id="KW-0464">Manganese</keyword>
<dbReference type="PANTHER" id="PTHR47917:SF1">
    <property type="entry name" value="COENZYME F420:L-GLUTAMATE LIGASE"/>
    <property type="match status" value="1"/>
</dbReference>
<evidence type="ECO:0000313" key="10">
    <source>
        <dbReference type="Proteomes" id="UP001501803"/>
    </source>
</evidence>
<dbReference type="InterPro" id="IPR008225">
    <property type="entry name" value="F420-0_g-glutamyl_ligase"/>
</dbReference>
<protein>
    <recommendedName>
        <fullName evidence="8">Coenzyme F420:L-glutamate ligase-like domain-containing protein</fullName>
    </recommendedName>
</protein>
<keyword evidence="1" id="KW-0436">Ligase</keyword>
<keyword evidence="5" id="KW-0630">Potassium</keyword>
<sequence>MATDAMRDASADVTAGSAEIRVFVLDGIGEITAGDDLAEIILAAAERGAADGGPALADGDILAVTSKIVSKAEGRQRAAHDREQAITDETVRVVASRAHPGGVTRIVENRQGLVLAAAGVDASNTPDGIVLLLPVDPDASAHALCTTLRNRTGLRLGVLITDTAGRAWREGQTDIAIGAAGVAVLDDLRGTTDANGRRLDATVAAVADEIAAAADLVKGKTSGNPVAVVRGLGRLVGELESVTETDVAGMTAATGAAVSAGAGAGAGADTAAKLVHGARRLQRASEFDMFRLGSTEAHAEGFAEGFAAGRAAALAELTAASMTAPPAVPVVPLTEG</sequence>
<dbReference type="EMBL" id="BAABCN010000004">
    <property type="protein sequence ID" value="GAA3876616.1"/>
    <property type="molecule type" value="Genomic_DNA"/>
</dbReference>
<keyword evidence="10" id="KW-1185">Reference proteome</keyword>
<evidence type="ECO:0000256" key="5">
    <source>
        <dbReference type="ARBA" id="ARBA00022958"/>
    </source>
</evidence>
<dbReference type="SUPFAM" id="SSF144010">
    <property type="entry name" value="CofE-like"/>
    <property type="match status" value="1"/>
</dbReference>
<organism evidence="9 10">
    <name type="scientific">Leifsonia kafniensis</name>
    <dbReference type="NCBI Taxonomy" id="475957"/>
    <lineage>
        <taxon>Bacteria</taxon>
        <taxon>Bacillati</taxon>
        <taxon>Actinomycetota</taxon>
        <taxon>Actinomycetes</taxon>
        <taxon>Micrococcales</taxon>
        <taxon>Microbacteriaceae</taxon>
        <taxon>Leifsonia</taxon>
    </lineage>
</organism>
<reference evidence="10" key="1">
    <citation type="journal article" date="2019" name="Int. J. Syst. Evol. Microbiol.">
        <title>The Global Catalogue of Microorganisms (GCM) 10K type strain sequencing project: providing services to taxonomists for standard genome sequencing and annotation.</title>
        <authorList>
            <consortium name="The Broad Institute Genomics Platform"/>
            <consortium name="The Broad Institute Genome Sequencing Center for Infectious Disease"/>
            <person name="Wu L."/>
            <person name="Ma J."/>
        </authorList>
    </citation>
    <scope>NUCLEOTIDE SEQUENCE [LARGE SCALE GENOMIC DNA]</scope>
    <source>
        <strain evidence="10">JCM 17021</strain>
    </source>
</reference>
<keyword evidence="6" id="KW-0342">GTP-binding</keyword>
<evidence type="ECO:0000256" key="2">
    <source>
        <dbReference type="ARBA" id="ARBA00022723"/>
    </source>
</evidence>
<evidence type="ECO:0000256" key="4">
    <source>
        <dbReference type="ARBA" id="ARBA00022842"/>
    </source>
</evidence>
<feature type="domain" description="Coenzyme F420:L-glutamate ligase-like" evidence="8">
    <location>
        <begin position="28"/>
        <end position="231"/>
    </location>
</feature>
<name>A0ABP7KGB9_9MICO</name>
<comment type="caution">
    <text evidence="9">The sequence shown here is derived from an EMBL/GenBank/DDBJ whole genome shotgun (WGS) entry which is preliminary data.</text>
</comment>
<gene>
    <name evidence="9" type="ORF">GCM10022381_18980</name>
</gene>
<dbReference type="Pfam" id="PF01996">
    <property type="entry name" value="F420_ligase"/>
    <property type="match status" value="1"/>
</dbReference>
<keyword evidence="3" id="KW-0547">Nucleotide-binding</keyword>
<evidence type="ECO:0000256" key="3">
    <source>
        <dbReference type="ARBA" id="ARBA00022741"/>
    </source>
</evidence>
<evidence type="ECO:0000256" key="6">
    <source>
        <dbReference type="ARBA" id="ARBA00023134"/>
    </source>
</evidence>
<dbReference type="InterPro" id="IPR002847">
    <property type="entry name" value="F420-0_gamma-glut_ligase-dom"/>
</dbReference>
<evidence type="ECO:0000256" key="1">
    <source>
        <dbReference type="ARBA" id="ARBA00022598"/>
    </source>
</evidence>
<evidence type="ECO:0000313" key="9">
    <source>
        <dbReference type="EMBL" id="GAA3876616.1"/>
    </source>
</evidence>
<dbReference type="RefSeq" id="WP_345065406.1">
    <property type="nucleotide sequence ID" value="NZ_BAABCN010000004.1"/>
</dbReference>
<proteinExistence type="predicted"/>
<keyword evidence="2" id="KW-0479">Metal-binding</keyword>
<evidence type="ECO:0000256" key="7">
    <source>
        <dbReference type="ARBA" id="ARBA00023211"/>
    </source>
</evidence>